<feature type="region of interest" description="Disordered" evidence="1">
    <location>
        <begin position="70"/>
        <end position="99"/>
    </location>
</feature>
<name>A0A6J5LLS0_9CAUD</name>
<dbReference type="EMBL" id="LR796282">
    <property type="protein sequence ID" value="CAB4134017.1"/>
    <property type="molecule type" value="Genomic_DNA"/>
</dbReference>
<evidence type="ECO:0000313" key="2">
    <source>
        <dbReference type="EMBL" id="CAB4134017.1"/>
    </source>
</evidence>
<gene>
    <name evidence="2" type="ORF">UFOVP267_11</name>
</gene>
<feature type="compositionally biased region" description="Low complexity" evidence="1">
    <location>
        <begin position="89"/>
        <end position="98"/>
    </location>
</feature>
<protein>
    <submittedName>
        <fullName evidence="2">Uncharacterized protein</fullName>
    </submittedName>
</protein>
<organism evidence="2">
    <name type="scientific">uncultured Caudovirales phage</name>
    <dbReference type="NCBI Taxonomy" id="2100421"/>
    <lineage>
        <taxon>Viruses</taxon>
        <taxon>Duplodnaviria</taxon>
        <taxon>Heunggongvirae</taxon>
        <taxon>Uroviricota</taxon>
        <taxon>Caudoviricetes</taxon>
        <taxon>Peduoviridae</taxon>
        <taxon>Maltschvirus</taxon>
        <taxon>Maltschvirus maltsch</taxon>
    </lineage>
</organism>
<sequence length="556" mass="60571">MADFSPVASQIKPPQPMSLADMVNLAGGVQAYQQAQQINPLTVQRSAAELQRLQQLMPEQYRQAIAEANKAETEANVSEKTSKPRITTSEAGASSAESLAEKDRLNLMNQKLKNIASSQIAMINNPLIIQAEKNPNAANKEALVNLVMQNGMTMGKSLGIKPDEVQSLLQPYLDIAQNNPGQLRQYFKERHIAGLDESARTAALSPSGVGITSGIESQVTSTNPFSETKVGEAVPGTYRKLQLMPNDQIITDQQNNSFIISKDNNGRIIGSRPIPAAGGAPANAPPAAANVPKPVVAPKPSATSQKLATEQPAEATANVPVHSQPVPPRFPVRQPNQPVFSLQQGEKEAQEAGGKYLRETIANRNSISPIRGSVEKLVATTDRLLEKTITKAGKGLQIEQYFNKLLDDSEYKTLSKQLARLQIALIGNNKEALSSDAGKQMTAAATGSEIYPPEVLQKIAVQIHGEMESKDKLGQATDKYARRYGENNMASFSQMWDNNADSKVFELMSLPKLIKNKELRAKMAEQIINYPPGSEERTKIEQQYMNIQKLIKDGTL</sequence>
<proteinExistence type="predicted"/>
<accession>A0A6J5LLS0</accession>
<reference evidence="2" key="1">
    <citation type="submission" date="2020-04" db="EMBL/GenBank/DDBJ databases">
        <authorList>
            <person name="Chiriac C."/>
            <person name="Salcher M."/>
            <person name="Ghai R."/>
            <person name="Kavagutti S V."/>
        </authorList>
    </citation>
    <scope>NUCLEOTIDE SEQUENCE</scope>
</reference>
<evidence type="ECO:0000256" key="1">
    <source>
        <dbReference type="SAM" id="MobiDB-lite"/>
    </source>
</evidence>
<feature type="compositionally biased region" description="Polar residues" evidence="1">
    <location>
        <begin position="75"/>
        <end position="88"/>
    </location>
</feature>